<reference evidence="1 2" key="1">
    <citation type="journal article" date="2010" name="J. Bacteriol.">
        <title>Genome sequences of Oceanicola granulosus HTCC2516(T) and Oceanicola batsensis HTCC2597(TDelta).</title>
        <authorList>
            <person name="Thrash J.C."/>
            <person name="Cho J.C."/>
            <person name="Vergin K.L."/>
            <person name="Giovannoni S.J."/>
        </authorList>
    </citation>
    <scope>NUCLEOTIDE SEQUENCE [LARGE SCALE GENOMIC DNA]</scope>
    <source>
        <strain evidence="2">ATCC BAA-863 / DSM 15984 / KCTC 12145 / HTCC2597</strain>
    </source>
</reference>
<organism evidence="1 2">
    <name type="scientific">Pseudooceanicola batsensis (strain ATCC BAA-863 / DSM 15984 / KCTC 12145 / HTCC2597)</name>
    <name type="common">Oceanicola batsensis</name>
    <dbReference type="NCBI Taxonomy" id="252305"/>
    <lineage>
        <taxon>Bacteria</taxon>
        <taxon>Pseudomonadati</taxon>
        <taxon>Pseudomonadota</taxon>
        <taxon>Alphaproteobacteria</taxon>
        <taxon>Rhodobacterales</taxon>
        <taxon>Paracoccaceae</taxon>
        <taxon>Pseudooceanicola</taxon>
    </lineage>
</organism>
<protein>
    <recommendedName>
        <fullName evidence="3">DUF2125 domain-containing protein</fullName>
    </recommendedName>
</protein>
<dbReference type="OrthoDB" id="7625707at2"/>
<dbReference type="Pfam" id="PF09898">
    <property type="entry name" value="DUF2125"/>
    <property type="match status" value="1"/>
</dbReference>
<dbReference type="STRING" id="252305.OB2597_09224"/>
<keyword evidence="2" id="KW-1185">Reference proteome</keyword>
<dbReference type="InterPro" id="IPR018666">
    <property type="entry name" value="DUF2125"/>
</dbReference>
<comment type="caution">
    <text evidence="1">The sequence shown here is derived from an EMBL/GenBank/DDBJ whole genome shotgun (WGS) entry which is preliminary data.</text>
</comment>
<dbReference type="eggNOG" id="COG4093">
    <property type="taxonomic scope" value="Bacteria"/>
</dbReference>
<evidence type="ECO:0008006" key="3">
    <source>
        <dbReference type="Google" id="ProtNLM"/>
    </source>
</evidence>
<dbReference type="AlphaFoldDB" id="A3TUW7"/>
<dbReference type="RefSeq" id="WP_009806067.1">
    <property type="nucleotide sequence ID" value="NZ_CH724131.1"/>
</dbReference>
<sequence>MKRLFIVIVIAALAWSVYWFVGATSSRNAFEAWFDARRAEGWVAEYNDFSLAGFPNRFDATWRGLAVADPESGIAVDMPVFQLLALSYRPTHVIAVAPQDVHFATPRNKYDLESDRLRASLRLRPGTALEVERAVLEGEALQLSGAETAAMADLHLAMQRTGETSYRFGLEARDVTPPLDTLRNLLGDTALPAEMQFARLDAQATFDRPWDRSALDSARPQPTQLRLDEVSAEWGVMSLRAMGVLDIDDRGRASGEIDLQATNWQRMLDIVRESEALSENAVRMLAGALSMAAESSGNPDRIDIGLTLRDGQVFLGFIPLGPAPLLRLR</sequence>
<evidence type="ECO:0000313" key="2">
    <source>
        <dbReference type="Proteomes" id="UP000004318"/>
    </source>
</evidence>
<dbReference type="HOGENOM" id="CLU_070576_0_0_5"/>
<name>A3TUW7_PSEBH</name>
<dbReference type="Proteomes" id="UP000004318">
    <property type="component" value="Unassembled WGS sequence"/>
</dbReference>
<dbReference type="EMBL" id="AAMO01000002">
    <property type="protein sequence ID" value="EAQ04313.1"/>
    <property type="molecule type" value="Genomic_DNA"/>
</dbReference>
<evidence type="ECO:0000313" key="1">
    <source>
        <dbReference type="EMBL" id="EAQ04313.1"/>
    </source>
</evidence>
<proteinExistence type="predicted"/>
<accession>A3TUW7</accession>
<gene>
    <name evidence="1" type="ORF">OB2597_09224</name>
</gene>